<sequence length="44" mass="4629">MSESEKSFWSTVSKAEKPGVVILIALGAGALIFNLGVAVGKYLF</sequence>
<feature type="transmembrane region" description="Helical" evidence="1">
    <location>
        <begin position="20"/>
        <end position="43"/>
    </location>
</feature>
<reference evidence="2 3" key="1">
    <citation type="submission" date="2020-08" db="EMBL/GenBank/DDBJ databases">
        <title>Genomic Encyclopedia of Type Strains, Phase III (KMG-III): the genomes of soil and plant-associated and newly described type strains.</title>
        <authorList>
            <person name="Whitman W."/>
        </authorList>
    </citation>
    <scope>NUCLEOTIDE SEQUENCE [LARGE SCALE GENOMIC DNA]</scope>
    <source>
        <strain evidence="2 3">CECT 8571</strain>
    </source>
</reference>
<evidence type="ECO:0000313" key="3">
    <source>
        <dbReference type="Proteomes" id="UP000559987"/>
    </source>
</evidence>
<dbReference type="AlphaFoldDB" id="A0A839UQY3"/>
<keyword evidence="1" id="KW-0812">Transmembrane</keyword>
<accession>A0A839UQY3</accession>
<keyword evidence="1" id="KW-1133">Transmembrane helix</keyword>
<dbReference type="RefSeq" id="WP_281368306.1">
    <property type="nucleotide sequence ID" value="NZ_JACHXZ010000007.1"/>
</dbReference>
<evidence type="ECO:0000313" key="2">
    <source>
        <dbReference type="EMBL" id="MBB3170193.1"/>
    </source>
</evidence>
<dbReference type="Proteomes" id="UP000559987">
    <property type="component" value="Unassembled WGS sequence"/>
</dbReference>
<keyword evidence="3" id="KW-1185">Reference proteome</keyword>
<dbReference type="EMBL" id="JACHXZ010000007">
    <property type="protein sequence ID" value="MBB3170193.1"/>
    <property type="molecule type" value="Genomic_DNA"/>
</dbReference>
<organism evidence="2 3">
    <name type="scientific">Simiduia aestuariiviva</name>
    <dbReference type="NCBI Taxonomy" id="1510459"/>
    <lineage>
        <taxon>Bacteria</taxon>
        <taxon>Pseudomonadati</taxon>
        <taxon>Pseudomonadota</taxon>
        <taxon>Gammaproteobacteria</taxon>
        <taxon>Cellvibrionales</taxon>
        <taxon>Cellvibrionaceae</taxon>
        <taxon>Simiduia</taxon>
    </lineage>
</organism>
<gene>
    <name evidence="2" type="ORF">FHS30_003416</name>
</gene>
<keyword evidence="1" id="KW-0472">Membrane</keyword>
<evidence type="ECO:0000256" key="1">
    <source>
        <dbReference type="SAM" id="Phobius"/>
    </source>
</evidence>
<name>A0A839UQY3_9GAMM</name>
<proteinExistence type="predicted"/>
<comment type="caution">
    <text evidence="2">The sequence shown here is derived from an EMBL/GenBank/DDBJ whole genome shotgun (WGS) entry which is preliminary data.</text>
</comment>
<protein>
    <submittedName>
        <fullName evidence="2">Uncharacterized protein</fullName>
    </submittedName>
</protein>